<proteinExistence type="predicted"/>
<reference evidence="2" key="1">
    <citation type="submission" date="2020-03" db="EMBL/GenBank/DDBJ databases">
        <title>Castanea mollissima Vanexum genome sequencing.</title>
        <authorList>
            <person name="Staton M."/>
        </authorList>
    </citation>
    <scope>NUCLEOTIDE SEQUENCE</scope>
    <source>
        <tissue evidence="2">Leaf</tissue>
    </source>
</reference>
<evidence type="ECO:0000313" key="3">
    <source>
        <dbReference type="Proteomes" id="UP000737018"/>
    </source>
</evidence>
<dbReference type="OrthoDB" id="1934635at2759"/>
<feature type="compositionally biased region" description="Basic and acidic residues" evidence="1">
    <location>
        <begin position="10"/>
        <end position="21"/>
    </location>
</feature>
<accession>A0A8J4Q8Y2</accession>
<comment type="caution">
    <text evidence="2">The sequence shown here is derived from an EMBL/GenBank/DDBJ whole genome shotgun (WGS) entry which is preliminary data.</text>
</comment>
<evidence type="ECO:0000313" key="2">
    <source>
        <dbReference type="EMBL" id="KAF3945437.1"/>
    </source>
</evidence>
<dbReference type="EMBL" id="JRKL02012450">
    <property type="protein sequence ID" value="KAF3945437.1"/>
    <property type="molecule type" value="Genomic_DNA"/>
</dbReference>
<protein>
    <submittedName>
        <fullName evidence="2">Uncharacterized protein</fullName>
    </submittedName>
</protein>
<feature type="region of interest" description="Disordered" evidence="1">
    <location>
        <begin position="1"/>
        <end position="50"/>
    </location>
</feature>
<name>A0A8J4Q8Y2_9ROSI</name>
<evidence type="ECO:0000256" key="1">
    <source>
        <dbReference type="SAM" id="MobiDB-lite"/>
    </source>
</evidence>
<keyword evidence="3" id="KW-1185">Reference proteome</keyword>
<dbReference type="AlphaFoldDB" id="A0A8J4Q8Y2"/>
<organism evidence="2 3">
    <name type="scientific">Castanea mollissima</name>
    <name type="common">Chinese chestnut</name>
    <dbReference type="NCBI Taxonomy" id="60419"/>
    <lineage>
        <taxon>Eukaryota</taxon>
        <taxon>Viridiplantae</taxon>
        <taxon>Streptophyta</taxon>
        <taxon>Embryophyta</taxon>
        <taxon>Tracheophyta</taxon>
        <taxon>Spermatophyta</taxon>
        <taxon>Magnoliopsida</taxon>
        <taxon>eudicotyledons</taxon>
        <taxon>Gunneridae</taxon>
        <taxon>Pentapetalae</taxon>
        <taxon>rosids</taxon>
        <taxon>fabids</taxon>
        <taxon>Fagales</taxon>
        <taxon>Fagaceae</taxon>
        <taxon>Castanea</taxon>
    </lineage>
</organism>
<gene>
    <name evidence="2" type="ORF">CMV_028186</name>
</gene>
<dbReference type="Proteomes" id="UP000737018">
    <property type="component" value="Unassembled WGS sequence"/>
</dbReference>
<sequence length="220" mass="25721">MLAAIGFNVDRNREGNRDDGARPNAHGLGGGRRVPANHCRPPAYEDEDGGYGRYQREAQRTREAEDYHLKVNIPSFYRNLDIESFLDWIYEVEKFFEMMDVPEEKQKKRVNIFPVWCRDYYTLQNKRYHLSDIEFSFTVFSLAEDVKEASESYVLIVNGEESPMVEVPAVVQPLLEEFKEIILEDLPEGTFISFDLRVDNYRFETAFWWLVIVRLTADGG</sequence>